<reference evidence="1 2" key="1">
    <citation type="journal article" date="2016" name="Genome Announc.">
        <title>Complete Genome and Plasmid Sequences for Rhodococcus fascians D188 and Draft Sequences for Rhodococcus Isolates PBTS 1 and PBTS 2.</title>
        <authorList>
            <person name="Stamler R.A."/>
            <person name="Vereecke D."/>
            <person name="Zhang Y."/>
            <person name="Schilkey F."/>
            <person name="Devitt N."/>
            <person name="Randall J.J."/>
        </authorList>
    </citation>
    <scope>NUCLEOTIDE SEQUENCE [LARGE SCALE GENOMIC DNA]</scope>
    <source>
        <strain evidence="1 2">PBTS2</strain>
    </source>
</reference>
<gene>
    <name evidence="1" type="primary">pspB_4</name>
    <name evidence="1" type="ORF">A3Q41_01509</name>
</gene>
<dbReference type="InterPro" id="IPR050275">
    <property type="entry name" value="PGM_Phosphatase"/>
</dbReference>
<name>A0A143QJ39_RHOFA</name>
<dbReference type="PANTHER" id="PTHR48100">
    <property type="entry name" value="BROAD-SPECIFICITY PHOSPHATASE YOR283W-RELATED"/>
    <property type="match status" value="1"/>
</dbReference>
<dbReference type="PATRIC" id="fig|1653479.3.peg.1530"/>
<dbReference type="OrthoDB" id="5241674at2"/>
<dbReference type="SMART" id="SM00855">
    <property type="entry name" value="PGAM"/>
    <property type="match status" value="1"/>
</dbReference>
<organism evidence="1 2">
    <name type="scientific">Rhodococcoides fascians</name>
    <name type="common">Rhodococcus fascians</name>
    <dbReference type="NCBI Taxonomy" id="1828"/>
    <lineage>
        <taxon>Bacteria</taxon>
        <taxon>Bacillati</taxon>
        <taxon>Actinomycetota</taxon>
        <taxon>Actinomycetes</taxon>
        <taxon>Mycobacteriales</taxon>
        <taxon>Nocardiaceae</taxon>
        <taxon>Rhodococcoides</taxon>
    </lineage>
</organism>
<proteinExistence type="predicted"/>
<dbReference type="AlphaFoldDB" id="A0A143QJ39"/>
<dbReference type="InterPro" id="IPR029033">
    <property type="entry name" value="His_PPase_superfam"/>
</dbReference>
<dbReference type="Gene3D" id="3.40.50.1240">
    <property type="entry name" value="Phosphoglycerate mutase-like"/>
    <property type="match status" value="1"/>
</dbReference>
<accession>A0A143QJ39</accession>
<dbReference type="GO" id="GO:0016791">
    <property type="term" value="F:phosphatase activity"/>
    <property type="evidence" value="ECO:0007669"/>
    <property type="project" value="TreeGrafter"/>
</dbReference>
<reference evidence="2" key="2">
    <citation type="submission" date="2016-04" db="EMBL/GenBank/DDBJ databases">
        <title>Complete Genome and Plasmid Sequences for Rhodococcus fascians D188 and Draft Sequences for Rhodococcus spp. Isolates PBTS 1 and PBTS 2.</title>
        <authorList>
            <person name="Stamer R."/>
            <person name="Vereecke D."/>
            <person name="Zhang Y."/>
            <person name="Schilkey F."/>
            <person name="Devitt N."/>
            <person name="Randall J."/>
        </authorList>
    </citation>
    <scope>NUCLEOTIDE SEQUENCE [LARGE SCALE GENOMIC DNA]</scope>
    <source>
        <strain evidence="2">PBTS2</strain>
    </source>
</reference>
<dbReference type="CDD" id="cd07067">
    <property type="entry name" value="HP_PGM_like"/>
    <property type="match status" value="1"/>
</dbReference>
<keyword evidence="1" id="KW-0378">Hydrolase</keyword>
<evidence type="ECO:0000313" key="1">
    <source>
        <dbReference type="EMBL" id="AMY22816.1"/>
    </source>
</evidence>
<dbReference type="Proteomes" id="UP000076038">
    <property type="component" value="Chromosome"/>
</dbReference>
<sequence>MQLVLVRHALPRRSESSADPDLDELGVEQSRRVPDALARFTVSRVVSSSQQRAIRTAQPLAERLGLEITTDDRLTEYDRDFGGYVPIEAAKTEFRDAYDRIKAGHLPEQVDEQAFRQRVLAGVADIVSTAAHSDTVVLFAHGGVVNMLLQDILQTPKVLGFPIDYCSVTRVLFSRSGARSVSSVNETAHVWDLLPRNRQSTETS</sequence>
<protein>
    <submittedName>
        <fullName evidence="1">Putative phosphoserine phosphatase 2</fullName>
        <ecNumber evidence="1">3.1.3.3</ecNumber>
    </submittedName>
</protein>
<evidence type="ECO:0000313" key="2">
    <source>
        <dbReference type="Proteomes" id="UP000076038"/>
    </source>
</evidence>
<dbReference type="RefSeq" id="WP_048319034.1">
    <property type="nucleotide sequence ID" value="NZ_CP015220.1"/>
</dbReference>
<dbReference type="EC" id="3.1.3.3" evidence="1"/>
<dbReference type="EMBL" id="CP015220">
    <property type="protein sequence ID" value="AMY22816.1"/>
    <property type="molecule type" value="Genomic_DNA"/>
</dbReference>
<dbReference type="InterPro" id="IPR013078">
    <property type="entry name" value="His_Pase_superF_clade-1"/>
</dbReference>
<keyword evidence="2" id="KW-1185">Reference proteome</keyword>
<dbReference type="SUPFAM" id="SSF53254">
    <property type="entry name" value="Phosphoglycerate mutase-like"/>
    <property type="match status" value="1"/>
</dbReference>
<dbReference type="Pfam" id="PF00300">
    <property type="entry name" value="His_Phos_1"/>
    <property type="match status" value="1"/>
</dbReference>
<dbReference type="GO" id="GO:0005737">
    <property type="term" value="C:cytoplasm"/>
    <property type="evidence" value="ECO:0007669"/>
    <property type="project" value="TreeGrafter"/>
</dbReference>
<dbReference type="PANTHER" id="PTHR48100:SF62">
    <property type="entry name" value="GLUCOSYL-3-PHOSPHOGLYCERATE PHOSPHATASE"/>
    <property type="match status" value="1"/>
</dbReference>
<dbReference type="KEGG" id="rhs:A3Q41_01509"/>